<dbReference type="SUPFAM" id="SSF53098">
    <property type="entry name" value="Ribonuclease H-like"/>
    <property type="match status" value="1"/>
</dbReference>
<sequence>MDGIRRDLVDAESTAKDAIKEALVPLSDRTTIPTDAAKKREFFSDKLAELGPENVAYLEEVRDELQIQLIEYTTRLRDLSDADRDAENDAHPEVAASVERTNKELKSVISKAKLFATKMENGFRRAQEAVVNAQEAANTANQTMMNTSAANLSTTIVDFMDKSPVPMFDGDALKWTNWITLYDETVHNQMISDLAKFNKLLKVLEKDALTAVKQFVVSGDNYDKAYKLLKNRYGDKTKIEMELYRKLRSIASPNQSINDQRRYADEIGSIYSQMKAIRANTDNIMVAQEVLRRLPDRTRDKIADSIAFDEIHNIQVLLDNLNRVLNRMDVSNFTREMASGMISVGNQRPTNYGLPTQRTQNSGNCVYCKQDGHNCWNCPSTPSPDSREAVLRQERRCFNCLEAGHMVSACRKSGCRHCGTKHHSSLACRGAASTARPLSRSTGLPANGANHQPQKPSNISPASGANQQRSARALCTSVHPLETKPDTLPNGRIFTATVKIYNNDWKHFEDVGVVLDTGAEISLVTESAVRKYGLTKVTDFHATIKGLDNTEIARKKIGFFNVHLLDTRGNRFTIQASCSGKTIVEEAPPAELTSKDKKKLKQEGITLKELQCGTKARPEILIGSDLLPSMFIEGKVVTLSKNRVVLPTRFGPVLYGGEAISKDKLNVNCLTAGIDVERLWTMESGINEFHGPSFEEKKYVNSKVVEQFERDIRPSEEGYVIKLPWKSDGTKDALPSNFGIAINRLLSIVKRYKDNNWVMSKYQETIEDQRKKGIIEEVDPNDPPVGGIVHYLSHHPVITPQKETTKLRIVYDGSAHKVGKPSLNDSLHQGPTILPSLIGQLLRFRFGKNAIIADVEKAFLQVVIDQSDRDATRFLWLKDISKPATMDNITVWRFRRVLFGVNASPFILAQTIIHHLNHLVDDVNLKNEIKLNLYVDNLTVTAETTEEGIEKYRKTKSIFNDMKMNLRDYCSNDRDLLALIPEGDKAKSTQQKVLGIAWDTEHDHLSIKNDFQDEGKVTKRSILKQHAKNFDPLGFLTPLSVKSKRFIQGLWKKDYSWDKAVSEEDRNAWIQLTESIGGFKREIPRNCRGPSGSAKLVIFSDASIVAQAACAYLLTEDSCHLIFARSKVHDVIKQQTIPKLEMNAALIGARMSLTIGNELNTKCDIERVILFSDSEITLSWIRSTESPSSAGTMVTNRWREMRKIEEEWRKRNVTLEAGYIRSHLNPADCASRGVDKSVMEEDLWWNGPPFLLLDEKEWPGESRVQALPGEKSVIVGLTKIKEDEPLAGAKHRPLISQVRINAICMRFVWHLTSKVNEKRAFQHKLQWIRKVGEKTKRGADLQLSAEELQESMKMIIRHHQGTFGVGEDKSRRKQLQMKLDENGIWRCARRLEESDLNPEASRPVFIHPRSKLARSIAMDCHETRQRFKKHLAVEHTISEVRKTYWIPGLRSLIQSVARKCWICRRFTALPFRYPAAHALPSRRVRRSMPFQHIGIDYFGPIDYKTDSGTRGKGYGFILTCATTRLVHLELVTNLTTSSFIMAFQRFIGRRGVPETVTSDNATTFKAAEKILFDMAQNRKDDAEIVTFMANNSITWHYITPHSPWKGAFYERLIQSVKHSFYKAVGRQILSREELETLLVEIEGVLNGRPLSHQGSEVEESATIRPIDFIQRGVLIDLNLDMDTEDDEYLPPFERNSLKTRIQAISAIKSTWRIVEVFWKSWSEKYLLNLRESYVLKQGRTTNRTPKVGELVFLIEFLIDFCTAEPPLPDWGWNSACACRWLTIVEIHFCVLSSPLQNHTRFRGKDRLAGGRTLETDGL</sequence>
<reference evidence="11 12" key="1">
    <citation type="journal article" date="2015" name="Genome Biol.">
        <title>Comparative genomics of Steinernema reveals deeply conserved gene regulatory networks.</title>
        <authorList>
            <person name="Dillman A.R."/>
            <person name="Macchietto M."/>
            <person name="Porter C.F."/>
            <person name="Rogers A."/>
            <person name="Williams B."/>
            <person name="Antoshechkin I."/>
            <person name="Lee M.M."/>
            <person name="Goodwin Z."/>
            <person name="Lu X."/>
            <person name="Lewis E.E."/>
            <person name="Goodrich-Blair H."/>
            <person name="Stock S.P."/>
            <person name="Adams B.J."/>
            <person name="Sternberg P.W."/>
            <person name="Mortazavi A."/>
        </authorList>
    </citation>
    <scope>NUCLEOTIDE SEQUENCE [LARGE SCALE GENOMIC DNA]</scope>
    <source>
        <strain evidence="11 12">ALL</strain>
    </source>
</reference>
<dbReference type="PROSITE" id="PS50994">
    <property type="entry name" value="INTEGRASE"/>
    <property type="match status" value="1"/>
</dbReference>
<dbReference type="Gene3D" id="4.10.60.10">
    <property type="entry name" value="Zinc finger, CCHC-type"/>
    <property type="match status" value="1"/>
</dbReference>
<dbReference type="SUPFAM" id="SSF56672">
    <property type="entry name" value="DNA/RNA polymerases"/>
    <property type="match status" value="1"/>
</dbReference>
<keyword evidence="7" id="KW-0863">Zinc-finger</keyword>
<dbReference type="InterPro" id="IPR001969">
    <property type="entry name" value="Aspartic_peptidase_AS"/>
</dbReference>
<dbReference type="Pfam" id="PF17921">
    <property type="entry name" value="Integrase_H2C2"/>
    <property type="match status" value="1"/>
</dbReference>
<dbReference type="Gene3D" id="3.30.70.270">
    <property type="match status" value="1"/>
</dbReference>
<dbReference type="Proteomes" id="UP000298663">
    <property type="component" value="Unassembled WGS sequence"/>
</dbReference>
<dbReference type="GO" id="GO:0004190">
    <property type="term" value="F:aspartic-type endopeptidase activity"/>
    <property type="evidence" value="ECO:0007669"/>
    <property type="project" value="InterPro"/>
</dbReference>
<keyword evidence="7" id="KW-0479">Metal-binding</keyword>
<protein>
    <recommendedName>
        <fullName evidence="13">Integrase catalytic domain-containing protein</fullName>
    </recommendedName>
</protein>
<accession>A0A4U5NTT1</accession>
<evidence type="ECO:0000256" key="7">
    <source>
        <dbReference type="PROSITE-ProRule" id="PRU00047"/>
    </source>
</evidence>
<evidence type="ECO:0000256" key="3">
    <source>
        <dbReference type="ARBA" id="ARBA00022722"/>
    </source>
</evidence>
<feature type="compositionally biased region" description="Polar residues" evidence="8">
    <location>
        <begin position="439"/>
        <end position="470"/>
    </location>
</feature>
<dbReference type="EMBL" id="AZBU02000003">
    <property type="protein sequence ID" value="TKR86712.1"/>
    <property type="molecule type" value="Genomic_DNA"/>
</dbReference>
<feature type="region of interest" description="Disordered" evidence="8">
    <location>
        <begin position="437"/>
        <end position="471"/>
    </location>
</feature>
<dbReference type="InterPro" id="IPR036397">
    <property type="entry name" value="RNaseH_sf"/>
</dbReference>
<keyword evidence="4" id="KW-0255">Endonuclease</keyword>
<keyword evidence="1" id="KW-0808">Transferase</keyword>
<keyword evidence="7" id="KW-0862">Zinc</keyword>
<dbReference type="Gene3D" id="1.10.340.70">
    <property type="match status" value="1"/>
</dbReference>
<evidence type="ECO:0000256" key="1">
    <source>
        <dbReference type="ARBA" id="ARBA00022679"/>
    </source>
</evidence>
<dbReference type="PANTHER" id="PTHR47331">
    <property type="entry name" value="PHD-TYPE DOMAIN-CONTAINING PROTEIN"/>
    <property type="match status" value="1"/>
</dbReference>
<dbReference type="PANTHER" id="PTHR47331:SF1">
    <property type="entry name" value="GAG-LIKE PROTEIN"/>
    <property type="match status" value="1"/>
</dbReference>
<evidence type="ECO:0000256" key="4">
    <source>
        <dbReference type="ARBA" id="ARBA00022759"/>
    </source>
</evidence>
<dbReference type="Gene3D" id="3.10.10.10">
    <property type="entry name" value="HIV Type 1 Reverse Transcriptase, subunit A, domain 1"/>
    <property type="match status" value="1"/>
</dbReference>
<evidence type="ECO:0000256" key="5">
    <source>
        <dbReference type="ARBA" id="ARBA00022801"/>
    </source>
</evidence>
<dbReference type="GO" id="GO:0004519">
    <property type="term" value="F:endonuclease activity"/>
    <property type="evidence" value="ECO:0007669"/>
    <property type="project" value="UniProtKB-KW"/>
</dbReference>
<evidence type="ECO:0000256" key="8">
    <source>
        <dbReference type="SAM" id="MobiDB-lite"/>
    </source>
</evidence>
<dbReference type="InterPro" id="IPR001878">
    <property type="entry name" value="Znf_CCHC"/>
</dbReference>
<dbReference type="GO" id="GO:0003964">
    <property type="term" value="F:RNA-directed DNA polymerase activity"/>
    <property type="evidence" value="ECO:0007669"/>
    <property type="project" value="UniProtKB-KW"/>
</dbReference>
<dbReference type="GO" id="GO:0008270">
    <property type="term" value="F:zinc ion binding"/>
    <property type="evidence" value="ECO:0007669"/>
    <property type="project" value="UniProtKB-KW"/>
</dbReference>
<organism evidence="11 12">
    <name type="scientific">Steinernema carpocapsae</name>
    <name type="common">Entomopathogenic nematode</name>
    <dbReference type="NCBI Taxonomy" id="34508"/>
    <lineage>
        <taxon>Eukaryota</taxon>
        <taxon>Metazoa</taxon>
        <taxon>Ecdysozoa</taxon>
        <taxon>Nematoda</taxon>
        <taxon>Chromadorea</taxon>
        <taxon>Rhabditida</taxon>
        <taxon>Tylenchina</taxon>
        <taxon>Panagrolaimomorpha</taxon>
        <taxon>Strongyloidoidea</taxon>
        <taxon>Steinernematidae</taxon>
        <taxon>Steinernema</taxon>
    </lineage>
</organism>
<dbReference type="GO" id="GO:0015074">
    <property type="term" value="P:DNA integration"/>
    <property type="evidence" value="ECO:0007669"/>
    <property type="project" value="InterPro"/>
</dbReference>
<evidence type="ECO:0000313" key="11">
    <source>
        <dbReference type="EMBL" id="TKR86712.1"/>
    </source>
</evidence>
<reference evidence="11 12" key="2">
    <citation type="journal article" date="2019" name="G3 (Bethesda)">
        <title>Hybrid Assembly of the Genome of the Entomopathogenic Nematode Steinernema carpocapsae Identifies the X-Chromosome.</title>
        <authorList>
            <person name="Serra L."/>
            <person name="Macchietto M."/>
            <person name="Macias-Munoz A."/>
            <person name="McGill C.J."/>
            <person name="Rodriguez I.M."/>
            <person name="Rodriguez B."/>
            <person name="Murad R."/>
            <person name="Mortazavi A."/>
        </authorList>
    </citation>
    <scope>NUCLEOTIDE SEQUENCE [LARGE SCALE GENOMIC DNA]</scope>
    <source>
        <strain evidence="11 12">ALL</strain>
    </source>
</reference>
<dbReference type="InterPro" id="IPR043502">
    <property type="entry name" value="DNA/RNA_pol_sf"/>
</dbReference>
<evidence type="ECO:0000256" key="6">
    <source>
        <dbReference type="ARBA" id="ARBA00022918"/>
    </source>
</evidence>
<dbReference type="InterPro" id="IPR005312">
    <property type="entry name" value="DUF1759"/>
</dbReference>
<evidence type="ECO:0000313" key="12">
    <source>
        <dbReference type="Proteomes" id="UP000298663"/>
    </source>
</evidence>
<proteinExistence type="predicted"/>
<dbReference type="Pfam" id="PF05380">
    <property type="entry name" value="Peptidase_A17"/>
    <property type="match status" value="1"/>
</dbReference>
<comment type="caution">
    <text evidence="11">The sequence shown here is derived from an EMBL/GenBank/DDBJ whole genome shotgun (WGS) entry which is preliminary data.</text>
</comment>
<dbReference type="PROSITE" id="PS00141">
    <property type="entry name" value="ASP_PROTEASE"/>
    <property type="match status" value="1"/>
</dbReference>
<keyword evidence="12" id="KW-1185">Reference proteome</keyword>
<dbReference type="InterPro" id="IPR008042">
    <property type="entry name" value="Retrotrans_Pao"/>
</dbReference>
<dbReference type="GO" id="GO:0042575">
    <property type="term" value="C:DNA polymerase complex"/>
    <property type="evidence" value="ECO:0007669"/>
    <property type="project" value="UniProtKB-ARBA"/>
</dbReference>
<dbReference type="STRING" id="34508.A0A4U5NTT1"/>
<dbReference type="InterPro" id="IPR043128">
    <property type="entry name" value="Rev_trsase/Diguanyl_cyclase"/>
</dbReference>
<dbReference type="InterPro" id="IPR041588">
    <property type="entry name" value="Integrase_H2C2"/>
</dbReference>
<dbReference type="Gene3D" id="3.30.420.10">
    <property type="entry name" value="Ribonuclease H-like superfamily/Ribonuclease H"/>
    <property type="match status" value="1"/>
</dbReference>
<dbReference type="InterPro" id="IPR001584">
    <property type="entry name" value="Integrase_cat-core"/>
</dbReference>
<dbReference type="OrthoDB" id="5875526at2759"/>
<gene>
    <name evidence="11" type="ORF">L596_011244</name>
</gene>
<evidence type="ECO:0000256" key="2">
    <source>
        <dbReference type="ARBA" id="ARBA00022695"/>
    </source>
</evidence>
<dbReference type="SMART" id="SM00343">
    <property type="entry name" value="ZnF_C2HC"/>
    <property type="match status" value="3"/>
</dbReference>
<dbReference type="GO" id="GO:0006508">
    <property type="term" value="P:proteolysis"/>
    <property type="evidence" value="ECO:0007669"/>
    <property type="project" value="InterPro"/>
</dbReference>
<feature type="domain" description="CCHC-type" evidence="9">
    <location>
        <begin position="395"/>
        <end position="412"/>
    </location>
</feature>
<dbReference type="PROSITE" id="PS50158">
    <property type="entry name" value="ZF_CCHC"/>
    <property type="match status" value="1"/>
</dbReference>
<dbReference type="GO" id="GO:0003676">
    <property type="term" value="F:nucleic acid binding"/>
    <property type="evidence" value="ECO:0007669"/>
    <property type="project" value="InterPro"/>
</dbReference>
<keyword evidence="5" id="KW-0378">Hydrolase</keyword>
<evidence type="ECO:0008006" key="13">
    <source>
        <dbReference type="Google" id="ProtNLM"/>
    </source>
</evidence>
<evidence type="ECO:0000259" key="10">
    <source>
        <dbReference type="PROSITE" id="PS50994"/>
    </source>
</evidence>
<keyword evidence="2" id="KW-0548">Nucleotidyltransferase</keyword>
<dbReference type="InterPro" id="IPR012337">
    <property type="entry name" value="RNaseH-like_sf"/>
</dbReference>
<dbReference type="Pfam" id="PF03564">
    <property type="entry name" value="DUF1759"/>
    <property type="match status" value="1"/>
</dbReference>
<keyword evidence="3" id="KW-0540">Nuclease</keyword>
<keyword evidence="6" id="KW-0695">RNA-directed DNA polymerase</keyword>
<evidence type="ECO:0000259" key="9">
    <source>
        <dbReference type="PROSITE" id="PS50158"/>
    </source>
</evidence>
<feature type="domain" description="Integrase catalytic" evidence="10">
    <location>
        <begin position="1485"/>
        <end position="1673"/>
    </location>
</feature>
<name>A0A4U5NTT1_STECR</name>
<dbReference type="CDD" id="cd01644">
    <property type="entry name" value="RT_pepA17"/>
    <property type="match status" value="1"/>
</dbReference>